<protein>
    <submittedName>
        <fullName evidence="1">Uncharacterized protein</fullName>
    </submittedName>
</protein>
<accession>A0AAU8B8B9</accession>
<dbReference type="EMBL" id="PP511791">
    <property type="protein sequence ID" value="XCD07478.1"/>
    <property type="molecule type" value="Genomic_DNA"/>
</dbReference>
<organism evidence="1">
    <name type="scientific">Dulem virus 39</name>
    <dbReference type="NCBI Taxonomy" id="3145757"/>
    <lineage>
        <taxon>Viruses</taxon>
        <taxon>Duplodnaviria</taxon>
        <taxon>Heunggongvirae</taxon>
        <taxon>Uroviricota</taxon>
        <taxon>Caudoviricetes</taxon>
    </lineage>
</organism>
<proteinExistence type="predicted"/>
<name>A0AAU8B8B9_9CAUD</name>
<evidence type="ECO:0000313" key="1">
    <source>
        <dbReference type="EMBL" id="XCD07478.1"/>
    </source>
</evidence>
<reference evidence="1" key="1">
    <citation type="submission" date="2024-03" db="EMBL/GenBank/DDBJ databases">
        <title>Diverse circular DNA viruses in blood, oral, and fecal samples of captive lemurs.</title>
        <authorList>
            <person name="Paietta E.N."/>
            <person name="Kraberger S."/>
            <person name="Lund M.C."/>
            <person name="Custer J.M."/>
            <person name="Vargas K.M."/>
            <person name="Ehmke E.E."/>
            <person name="Yoder A.D."/>
            <person name="Varsani A."/>
        </authorList>
    </citation>
    <scope>NUCLEOTIDE SEQUENCE</scope>
    <source>
        <strain evidence="1">Duke_28FS_1</strain>
    </source>
</reference>
<sequence length="49" mass="5822">MDKIDELLKHVQKTNPEMTRERLIEELGKSRYSSVGLIMTWQNSEKQMV</sequence>